<keyword evidence="4" id="KW-1185">Reference proteome</keyword>
<keyword evidence="2" id="KW-0812">Transmembrane</keyword>
<evidence type="ECO:0000313" key="4">
    <source>
        <dbReference type="Proteomes" id="UP000198426"/>
    </source>
</evidence>
<dbReference type="AlphaFoldDB" id="A0A239FBQ8"/>
<evidence type="ECO:0000313" key="3">
    <source>
        <dbReference type="EMBL" id="SNS53524.1"/>
    </source>
</evidence>
<name>A0A239FBQ8_9RHOB</name>
<protein>
    <submittedName>
        <fullName evidence="3">Uncharacterized protein</fullName>
    </submittedName>
</protein>
<proteinExistence type="predicted"/>
<dbReference type="RefSeq" id="WP_089232288.1">
    <property type="nucleotide sequence ID" value="NZ_FZOY01000002.1"/>
</dbReference>
<sequence>MQLNSDFGLRAETGVRAPSAAPKVIHVYSDSRAVVDFEPAQEREGRRQRGRIRLPLDAASDVQMARPKPAEDSVAEMPSRAPSVAGPDEISSTPSPSWVAAYLAVGATLLAGVVFIAVTI</sequence>
<keyword evidence="2" id="KW-0472">Membrane</keyword>
<keyword evidence="2" id="KW-1133">Transmembrane helix</keyword>
<dbReference type="Proteomes" id="UP000198426">
    <property type="component" value="Unassembled WGS sequence"/>
</dbReference>
<reference evidence="3 4" key="1">
    <citation type="submission" date="2017-06" db="EMBL/GenBank/DDBJ databases">
        <authorList>
            <person name="Kim H.J."/>
            <person name="Triplett B.A."/>
        </authorList>
    </citation>
    <scope>NUCLEOTIDE SEQUENCE [LARGE SCALE GENOMIC DNA]</scope>
    <source>
        <strain evidence="3 4">DSM 29339</strain>
    </source>
</reference>
<feature type="region of interest" description="Disordered" evidence="1">
    <location>
        <begin position="56"/>
        <end position="90"/>
    </location>
</feature>
<evidence type="ECO:0000256" key="1">
    <source>
        <dbReference type="SAM" id="MobiDB-lite"/>
    </source>
</evidence>
<evidence type="ECO:0000256" key="2">
    <source>
        <dbReference type="SAM" id="Phobius"/>
    </source>
</evidence>
<gene>
    <name evidence="3" type="ORF">SAMN05421757_102565</name>
</gene>
<dbReference type="EMBL" id="FZOY01000002">
    <property type="protein sequence ID" value="SNS53524.1"/>
    <property type="molecule type" value="Genomic_DNA"/>
</dbReference>
<organism evidence="3 4">
    <name type="scientific">Tropicimonas sediminicola</name>
    <dbReference type="NCBI Taxonomy" id="1031541"/>
    <lineage>
        <taxon>Bacteria</taxon>
        <taxon>Pseudomonadati</taxon>
        <taxon>Pseudomonadota</taxon>
        <taxon>Alphaproteobacteria</taxon>
        <taxon>Rhodobacterales</taxon>
        <taxon>Roseobacteraceae</taxon>
        <taxon>Tropicimonas</taxon>
    </lineage>
</organism>
<feature type="transmembrane region" description="Helical" evidence="2">
    <location>
        <begin position="99"/>
        <end position="118"/>
    </location>
</feature>
<accession>A0A239FBQ8</accession>